<dbReference type="Pfam" id="PF12860">
    <property type="entry name" value="PAS_7"/>
    <property type="match status" value="1"/>
</dbReference>
<evidence type="ECO:0000313" key="6">
    <source>
        <dbReference type="EMBL" id="SHF63630.1"/>
    </source>
</evidence>
<sequence>MSRPDRQEILPPETSGPAVDGSHSSLDASVAEAAADLAAYRTAVNQQAIVAVTDRAGRITAVNGLFCRISQYSRSELIGQSHNILNSSYHPRSFFKGMWRQIGSGMVWRGDICNRAKDGSIYWVDTTIVPKLGHNGRSIGYVSIRYDITARKTAEAALVTENQRRHDVEALLHDIIEAVPNGIAACDANGRLILFNTAFQDCYPLARQAIHEGALFEDVLREATQNGQFVLPADSEASKAAFIAARLKEFQRPGRRFVQHLTDGRWLQVQERLSQSGYVVGVRTDVSELKQAERQIKHQAERDALTGLYNRRAILEQLARVLNVSRTSEKVGALIIVDLDGFKAINDSYGHDAGDQLLVALAGRLKATVRQSDVVARLGGDEFALIIQNLNAAQDVQRIAEALLRSLSQQVKLGRRLVIPSASLGVAIYPQDGNTPKELLKNADLALYKAKDRGRATYVVCSPELREGKLRRASMIKALQTAMARGLIEMALQPLVKAGTAEHVGFEALVRWRTQHRDVPPPELISLAEEAGLVVQLGYYIIDRSLKALKDLMDLGLNPGRIAINAAADQLRQPDFSQRLNELIARHGLLPRDVEVEITEGVILARSSARIATTLQELHDTGVSIALDDFGTGYASLSHLKQFPIDSLKIDQSFVRGMTSDNDDSVIARTVISLAHSLGMSVVAEGVETEEQFRFLSNYGCDFIQGYLIGAPMFPDAAKAYLIKASNRACLWPPPVASARSAAGRRG</sequence>
<dbReference type="PROSITE" id="PS50112">
    <property type="entry name" value="PAS"/>
    <property type="match status" value="1"/>
</dbReference>
<name>A0A1M5D9W2_9HYPH</name>
<dbReference type="PANTHER" id="PTHR44757">
    <property type="entry name" value="DIGUANYLATE CYCLASE DGCP"/>
    <property type="match status" value="1"/>
</dbReference>
<dbReference type="RefSeq" id="WP_052950541.1">
    <property type="nucleotide sequence ID" value="NZ_FQVC01000010.1"/>
</dbReference>
<feature type="domain" description="PAS" evidence="2">
    <location>
        <begin position="50"/>
        <end position="93"/>
    </location>
</feature>
<dbReference type="InterPro" id="IPR000700">
    <property type="entry name" value="PAS-assoc_C"/>
</dbReference>
<dbReference type="CDD" id="cd01949">
    <property type="entry name" value="GGDEF"/>
    <property type="match status" value="1"/>
</dbReference>
<dbReference type="PANTHER" id="PTHR44757:SF2">
    <property type="entry name" value="BIOFILM ARCHITECTURE MAINTENANCE PROTEIN MBAA"/>
    <property type="match status" value="1"/>
</dbReference>
<dbReference type="Pfam" id="PF00989">
    <property type="entry name" value="PAS"/>
    <property type="match status" value="1"/>
</dbReference>
<protein>
    <submittedName>
        <fullName evidence="6">PAS domain S-box-containing protein/diguanylate cyclase (GGDEF) domain-containing protein</fullName>
    </submittedName>
</protein>
<dbReference type="Pfam" id="PF00990">
    <property type="entry name" value="GGDEF"/>
    <property type="match status" value="1"/>
</dbReference>
<dbReference type="InterPro" id="IPR043128">
    <property type="entry name" value="Rev_trsase/Diguanyl_cyclase"/>
</dbReference>
<dbReference type="Gene3D" id="3.30.450.20">
    <property type="entry name" value="PAS domain"/>
    <property type="match status" value="2"/>
</dbReference>
<feature type="domain" description="PAC" evidence="3">
    <location>
        <begin position="106"/>
        <end position="160"/>
    </location>
</feature>
<dbReference type="Gene3D" id="3.30.70.270">
    <property type="match status" value="1"/>
</dbReference>
<dbReference type="GO" id="GO:0003824">
    <property type="term" value="F:catalytic activity"/>
    <property type="evidence" value="ECO:0007669"/>
    <property type="project" value="UniProtKB-ARBA"/>
</dbReference>
<dbReference type="EMBL" id="FQVC01000010">
    <property type="protein sequence ID" value="SHF63630.1"/>
    <property type="molecule type" value="Genomic_DNA"/>
</dbReference>
<dbReference type="SUPFAM" id="SSF55073">
    <property type="entry name" value="Nucleotide cyclase"/>
    <property type="match status" value="1"/>
</dbReference>
<dbReference type="PROSITE" id="PS50883">
    <property type="entry name" value="EAL"/>
    <property type="match status" value="1"/>
</dbReference>
<gene>
    <name evidence="6" type="ORF">SAMN02745223_03192</name>
</gene>
<dbReference type="SMART" id="SM00052">
    <property type="entry name" value="EAL"/>
    <property type="match status" value="1"/>
</dbReference>
<dbReference type="AlphaFoldDB" id="A0A1M5D9W2"/>
<dbReference type="NCBIfam" id="TIGR00254">
    <property type="entry name" value="GGDEF"/>
    <property type="match status" value="1"/>
</dbReference>
<dbReference type="SMART" id="SM00091">
    <property type="entry name" value="PAS"/>
    <property type="match status" value="2"/>
</dbReference>
<dbReference type="PROSITE" id="PS50113">
    <property type="entry name" value="PAC"/>
    <property type="match status" value="1"/>
</dbReference>
<dbReference type="InterPro" id="IPR013767">
    <property type="entry name" value="PAS_fold"/>
</dbReference>
<dbReference type="GO" id="GO:0006355">
    <property type="term" value="P:regulation of DNA-templated transcription"/>
    <property type="evidence" value="ECO:0007669"/>
    <property type="project" value="InterPro"/>
</dbReference>
<dbReference type="Gene3D" id="3.20.20.450">
    <property type="entry name" value="EAL domain"/>
    <property type="match status" value="1"/>
</dbReference>
<dbReference type="InterPro" id="IPR035919">
    <property type="entry name" value="EAL_sf"/>
</dbReference>
<dbReference type="CDD" id="cd00130">
    <property type="entry name" value="PAS"/>
    <property type="match status" value="1"/>
</dbReference>
<feature type="domain" description="EAL" evidence="4">
    <location>
        <begin position="472"/>
        <end position="726"/>
    </location>
</feature>
<dbReference type="Pfam" id="PF00563">
    <property type="entry name" value="EAL"/>
    <property type="match status" value="1"/>
</dbReference>
<dbReference type="CDD" id="cd01948">
    <property type="entry name" value="EAL"/>
    <property type="match status" value="1"/>
</dbReference>
<dbReference type="InterPro" id="IPR000014">
    <property type="entry name" value="PAS"/>
</dbReference>
<dbReference type="InterPro" id="IPR001633">
    <property type="entry name" value="EAL_dom"/>
</dbReference>
<dbReference type="InterPro" id="IPR029787">
    <property type="entry name" value="Nucleotide_cyclase"/>
</dbReference>
<evidence type="ECO:0000259" key="2">
    <source>
        <dbReference type="PROSITE" id="PS50112"/>
    </source>
</evidence>
<dbReference type="SMART" id="SM00267">
    <property type="entry name" value="GGDEF"/>
    <property type="match status" value="1"/>
</dbReference>
<feature type="domain" description="GGDEF" evidence="5">
    <location>
        <begin position="330"/>
        <end position="463"/>
    </location>
</feature>
<evidence type="ECO:0000313" key="7">
    <source>
        <dbReference type="Proteomes" id="UP000184533"/>
    </source>
</evidence>
<dbReference type="NCBIfam" id="TIGR00229">
    <property type="entry name" value="sensory_box"/>
    <property type="match status" value="1"/>
</dbReference>
<evidence type="ECO:0000259" key="5">
    <source>
        <dbReference type="PROSITE" id="PS50887"/>
    </source>
</evidence>
<dbReference type="Proteomes" id="UP000184533">
    <property type="component" value="Unassembled WGS sequence"/>
</dbReference>
<dbReference type="InterPro" id="IPR035965">
    <property type="entry name" value="PAS-like_dom_sf"/>
</dbReference>
<dbReference type="FunFam" id="3.30.70.270:FF:000001">
    <property type="entry name" value="Diguanylate cyclase domain protein"/>
    <property type="match status" value="1"/>
</dbReference>
<dbReference type="PROSITE" id="PS50887">
    <property type="entry name" value="GGDEF"/>
    <property type="match status" value="1"/>
</dbReference>
<dbReference type="InterPro" id="IPR052155">
    <property type="entry name" value="Biofilm_reg_signaling"/>
</dbReference>
<proteinExistence type="predicted"/>
<dbReference type="SUPFAM" id="SSF141868">
    <property type="entry name" value="EAL domain-like"/>
    <property type="match status" value="1"/>
</dbReference>
<reference evidence="6 7" key="1">
    <citation type="submission" date="2016-11" db="EMBL/GenBank/DDBJ databases">
        <authorList>
            <person name="Jaros S."/>
            <person name="Januszkiewicz K."/>
            <person name="Wedrychowicz H."/>
        </authorList>
    </citation>
    <scope>NUCLEOTIDE SEQUENCE [LARGE SCALE GENOMIC DNA]</scope>
    <source>
        <strain evidence="6 7">DSM 17137</strain>
    </source>
</reference>
<dbReference type="InterPro" id="IPR001610">
    <property type="entry name" value="PAC"/>
</dbReference>
<feature type="region of interest" description="Disordered" evidence="1">
    <location>
        <begin position="1"/>
        <end position="24"/>
    </location>
</feature>
<evidence type="ECO:0000256" key="1">
    <source>
        <dbReference type="SAM" id="MobiDB-lite"/>
    </source>
</evidence>
<organism evidence="6 7">
    <name type="scientific">Devosia limi DSM 17137</name>
    <dbReference type="NCBI Taxonomy" id="1121477"/>
    <lineage>
        <taxon>Bacteria</taxon>
        <taxon>Pseudomonadati</taxon>
        <taxon>Pseudomonadota</taxon>
        <taxon>Alphaproteobacteria</taxon>
        <taxon>Hyphomicrobiales</taxon>
        <taxon>Devosiaceae</taxon>
        <taxon>Devosia</taxon>
    </lineage>
</organism>
<dbReference type="SUPFAM" id="SSF55785">
    <property type="entry name" value="PYP-like sensor domain (PAS domain)"/>
    <property type="match status" value="2"/>
</dbReference>
<dbReference type="OrthoDB" id="9814202at2"/>
<evidence type="ECO:0000259" key="4">
    <source>
        <dbReference type="PROSITE" id="PS50883"/>
    </source>
</evidence>
<dbReference type="InterPro" id="IPR000160">
    <property type="entry name" value="GGDEF_dom"/>
</dbReference>
<accession>A0A1M5D9W2</accession>
<evidence type="ECO:0000259" key="3">
    <source>
        <dbReference type="PROSITE" id="PS50113"/>
    </source>
</evidence>
<dbReference type="SMART" id="SM00086">
    <property type="entry name" value="PAC"/>
    <property type="match status" value="1"/>
</dbReference>